<dbReference type="EMBL" id="LWCA01001010">
    <property type="protein sequence ID" value="OAF66185.1"/>
    <property type="molecule type" value="Genomic_DNA"/>
</dbReference>
<comment type="cofactor">
    <cofactor evidence="1">
        <name>Zn(2+)</name>
        <dbReference type="ChEBI" id="CHEBI:29105"/>
    </cofactor>
</comment>
<dbReference type="InterPro" id="IPR013471">
    <property type="entry name" value="RNase_Z/BN"/>
</dbReference>
<dbReference type="OrthoDB" id="527344at2759"/>
<keyword evidence="10" id="KW-1185">Reference proteome</keyword>
<dbReference type="CDD" id="cd07717">
    <property type="entry name" value="RNaseZ_ZiPD-like_MBL-fold"/>
    <property type="match status" value="1"/>
</dbReference>
<evidence type="ECO:0000313" key="9">
    <source>
        <dbReference type="EMBL" id="OAF66185.1"/>
    </source>
</evidence>
<dbReference type="HAMAP" id="MF_01818">
    <property type="entry name" value="RNase_Z_BN"/>
    <property type="match status" value="1"/>
</dbReference>
<keyword evidence="4" id="KW-0540">Nuclease</keyword>
<dbReference type="InterPro" id="IPR036866">
    <property type="entry name" value="RibonucZ/Hydroxyglut_hydro"/>
</dbReference>
<name>A0A177AW24_9BILA</name>
<reference evidence="9 10" key="1">
    <citation type="submission" date="2016-04" db="EMBL/GenBank/DDBJ databases">
        <title>The genome of Intoshia linei affirms orthonectids as highly simplified spiralians.</title>
        <authorList>
            <person name="Mikhailov K.V."/>
            <person name="Slusarev G.S."/>
            <person name="Nikitin M.A."/>
            <person name="Logacheva M.D."/>
            <person name="Penin A."/>
            <person name="Aleoshin V."/>
            <person name="Panchin Y.V."/>
        </authorList>
    </citation>
    <scope>NUCLEOTIDE SEQUENCE [LARGE SCALE GENOMIC DNA]</scope>
    <source>
        <strain evidence="9">Intl2013</strain>
        <tissue evidence="9">Whole animal</tissue>
    </source>
</reference>
<evidence type="ECO:0000256" key="1">
    <source>
        <dbReference type="ARBA" id="ARBA00001947"/>
    </source>
</evidence>
<keyword evidence="7" id="KW-0378">Hydrolase</keyword>
<evidence type="ECO:0000313" key="10">
    <source>
        <dbReference type="Proteomes" id="UP000078046"/>
    </source>
</evidence>
<evidence type="ECO:0000256" key="6">
    <source>
        <dbReference type="ARBA" id="ARBA00022759"/>
    </source>
</evidence>
<evidence type="ECO:0000256" key="2">
    <source>
        <dbReference type="ARBA" id="ARBA00011738"/>
    </source>
</evidence>
<evidence type="ECO:0000256" key="4">
    <source>
        <dbReference type="ARBA" id="ARBA00022722"/>
    </source>
</evidence>
<protein>
    <submittedName>
        <fullName evidence="9">Uncharacterized protein</fullName>
    </submittedName>
</protein>
<dbReference type="PANTHER" id="PTHR46018">
    <property type="entry name" value="ZINC PHOSPHODIESTERASE ELAC PROTEIN 1"/>
    <property type="match status" value="1"/>
</dbReference>
<dbReference type="Pfam" id="PF23023">
    <property type="entry name" value="Anti-Pycsar_Apyc1"/>
    <property type="match status" value="1"/>
</dbReference>
<comment type="subunit">
    <text evidence="2">Homodimer.</text>
</comment>
<dbReference type="GO" id="GO:0005634">
    <property type="term" value="C:nucleus"/>
    <property type="evidence" value="ECO:0007669"/>
    <property type="project" value="TreeGrafter"/>
</dbReference>
<comment type="caution">
    <text evidence="9">The sequence shown here is derived from an EMBL/GenBank/DDBJ whole genome shotgun (WGS) entry which is preliminary data.</text>
</comment>
<dbReference type="PANTHER" id="PTHR46018:SF2">
    <property type="entry name" value="ZINC PHOSPHODIESTERASE ELAC PROTEIN 1"/>
    <property type="match status" value="1"/>
</dbReference>
<keyword evidence="5" id="KW-0479">Metal-binding</keyword>
<sequence length="392" mass="44821">MPFELTFLGTGSGYPTEHRAASCIILTKLNGVAYMFDCGEGSQTQFQKSRIKPSRIKKIFITHLHGDHCFGLPGFLLSFTFKVDFLEIYGPVGLRQYIRNVLAMTYSEPNVKYCVHELVPIDKQLDSINANYYNRKEKDLFKNDKYIKKEQMYKSPFDGFQTPKLEMESDGKQIEYNPITECWDLCHDDEIWVRASYINHRVPSFGYSMLADDKIGKLNVFKLKEHGIPAGNVYRQLKTGNTVLINKTNLLNDYFKSDVIELNGQDYVGPPEQGQHVVILGDTSNSDAMINISLNCDILVHESTLDDERKDDCILKGHSTPRMAAEFANRVNAKHLILTHFSQRYLPPGVHILHKKKKLNDESESSDKLLNQAKQYFKGKSVTAAYDFLSFC</sequence>
<dbReference type="AlphaFoldDB" id="A0A177AW24"/>
<dbReference type="Proteomes" id="UP000078046">
    <property type="component" value="Unassembled WGS sequence"/>
</dbReference>
<accession>A0A177AW24</accession>
<keyword evidence="8" id="KW-0862">Zinc</keyword>
<evidence type="ECO:0000256" key="3">
    <source>
        <dbReference type="ARBA" id="ARBA00022694"/>
    </source>
</evidence>
<gene>
    <name evidence="9" type="ORF">A3Q56_06110</name>
</gene>
<keyword evidence="6" id="KW-0255">Endonuclease</keyword>
<dbReference type="SUPFAM" id="SSF56281">
    <property type="entry name" value="Metallo-hydrolase/oxidoreductase"/>
    <property type="match status" value="1"/>
</dbReference>
<evidence type="ECO:0000256" key="5">
    <source>
        <dbReference type="ARBA" id="ARBA00022723"/>
    </source>
</evidence>
<evidence type="ECO:0000256" key="8">
    <source>
        <dbReference type="ARBA" id="ARBA00022833"/>
    </source>
</evidence>
<proteinExistence type="inferred from homology"/>
<keyword evidence="3" id="KW-0819">tRNA processing</keyword>
<dbReference type="GO" id="GO:0042781">
    <property type="term" value="F:3'-tRNA processing endoribonuclease activity"/>
    <property type="evidence" value="ECO:0007669"/>
    <property type="project" value="TreeGrafter"/>
</dbReference>
<evidence type="ECO:0000256" key="7">
    <source>
        <dbReference type="ARBA" id="ARBA00022801"/>
    </source>
</evidence>
<dbReference type="Gene3D" id="3.60.15.10">
    <property type="entry name" value="Ribonuclease Z/Hydroxyacylglutathione hydrolase-like"/>
    <property type="match status" value="1"/>
</dbReference>
<organism evidence="9 10">
    <name type="scientific">Intoshia linei</name>
    <dbReference type="NCBI Taxonomy" id="1819745"/>
    <lineage>
        <taxon>Eukaryota</taxon>
        <taxon>Metazoa</taxon>
        <taxon>Spiralia</taxon>
        <taxon>Lophotrochozoa</taxon>
        <taxon>Mesozoa</taxon>
        <taxon>Orthonectida</taxon>
        <taxon>Rhopaluridae</taxon>
        <taxon>Intoshia</taxon>
    </lineage>
</organism>
<dbReference type="GO" id="GO:0046872">
    <property type="term" value="F:metal ion binding"/>
    <property type="evidence" value="ECO:0007669"/>
    <property type="project" value="UniProtKB-KW"/>
</dbReference>